<evidence type="ECO:0000313" key="2">
    <source>
        <dbReference type="Proteomes" id="UP001162992"/>
    </source>
</evidence>
<organism evidence="1 2">
    <name type="scientific">Diphasiastrum complanatum</name>
    <name type="common">Issler's clubmoss</name>
    <name type="synonym">Lycopodium complanatum</name>
    <dbReference type="NCBI Taxonomy" id="34168"/>
    <lineage>
        <taxon>Eukaryota</taxon>
        <taxon>Viridiplantae</taxon>
        <taxon>Streptophyta</taxon>
        <taxon>Embryophyta</taxon>
        <taxon>Tracheophyta</taxon>
        <taxon>Lycopodiopsida</taxon>
        <taxon>Lycopodiales</taxon>
        <taxon>Lycopodiaceae</taxon>
        <taxon>Lycopodioideae</taxon>
        <taxon>Diphasiastrum</taxon>
    </lineage>
</organism>
<proteinExistence type="predicted"/>
<name>A0ACC2AC05_DIPCM</name>
<accession>A0ACC2AC05</accession>
<dbReference type="Proteomes" id="UP001162992">
    <property type="component" value="Chromosome 23"/>
</dbReference>
<reference evidence="2" key="1">
    <citation type="journal article" date="2024" name="Proc. Natl. Acad. Sci. U.S.A.">
        <title>Extraordinary preservation of gene collinearity over three hundred million years revealed in homosporous lycophytes.</title>
        <authorList>
            <person name="Li C."/>
            <person name="Wickell D."/>
            <person name="Kuo L.Y."/>
            <person name="Chen X."/>
            <person name="Nie B."/>
            <person name="Liao X."/>
            <person name="Peng D."/>
            <person name="Ji J."/>
            <person name="Jenkins J."/>
            <person name="Williams M."/>
            <person name="Shu S."/>
            <person name="Plott C."/>
            <person name="Barry K."/>
            <person name="Rajasekar S."/>
            <person name="Grimwood J."/>
            <person name="Han X."/>
            <person name="Sun S."/>
            <person name="Hou Z."/>
            <person name="He W."/>
            <person name="Dai G."/>
            <person name="Sun C."/>
            <person name="Schmutz J."/>
            <person name="Leebens-Mack J.H."/>
            <person name="Li F.W."/>
            <person name="Wang L."/>
        </authorList>
    </citation>
    <scope>NUCLEOTIDE SEQUENCE [LARGE SCALE GENOMIC DNA]</scope>
    <source>
        <strain evidence="2">cv. PW_Plant_1</strain>
    </source>
</reference>
<sequence>MIHRTMASEERSENRYIKCGSAKRDPRIITSANADPMTQLRMGKVSHSERECCMCGDVGFLHELFKCKSCGRRYQHRYCSKLYPQNNKYVCDWCLSDVKQCLQQSDTQSNQSKKKSILKLREDHSGFKDEHWMRNQKFLSKYPLDIDKYNKGALVSKNAERIHLKKLKCNIREGETSKSALTPSTREGASRGHVRRYKLLADVLML</sequence>
<keyword evidence="2" id="KW-1185">Reference proteome</keyword>
<dbReference type="EMBL" id="CM055114">
    <property type="protein sequence ID" value="KAJ7515070.1"/>
    <property type="molecule type" value="Genomic_DNA"/>
</dbReference>
<comment type="caution">
    <text evidence="1">The sequence shown here is derived from an EMBL/GenBank/DDBJ whole genome shotgun (WGS) entry which is preliminary data.</text>
</comment>
<protein>
    <submittedName>
        <fullName evidence="1">Uncharacterized protein</fullName>
    </submittedName>
</protein>
<evidence type="ECO:0000313" key="1">
    <source>
        <dbReference type="EMBL" id="KAJ7515070.1"/>
    </source>
</evidence>
<gene>
    <name evidence="1" type="ORF">O6H91_23G069900</name>
</gene>